<dbReference type="GO" id="GO:0046677">
    <property type="term" value="P:response to antibiotic"/>
    <property type="evidence" value="ECO:0007669"/>
    <property type="project" value="UniProtKB-KW"/>
</dbReference>
<feature type="transmembrane region" description="Helical" evidence="6">
    <location>
        <begin position="282"/>
        <end position="302"/>
    </location>
</feature>
<evidence type="ECO:0000256" key="7">
    <source>
        <dbReference type="SAM" id="MobiDB-lite"/>
    </source>
</evidence>
<dbReference type="InterPro" id="IPR047817">
    <property type="entry name" value="ABC2_TM_bact-type"/>
</dbReference>
<keyword evidence="2 6" id="KW-0812">Transmembrane</keyword>
<keyword evidence="5" id="KW-0046">Antibiotic resistance</keyword>
<evidence type="ECO:0000259" key="8">
    <source>
        <dbReference type="PROSITE" id="PS51012"/>
    </source>
</evidence>
<dbReference type="PRINTS" id="PR00164">
    <property type="entry name" value="ABC2TRNSPORT"/>
</dbReference>
<dbReference type="PIRSF" id="PIRSF006648">
    <property type="entry name" value="DrrB"/>
    <property type="match status" value="1"/>
</dbReference>
<keyword evidence="3 6" id="KW-1133">Transmembrane helix</keyword>
<evidence type="ECO:0000256" key="5">
    <source>
        <dbReference type="ARBA" id="ARBA00023251"/>
    </source>
</evidence>
<dbReference type="PANTHER" id="PTHR43229">
    <property type="entry name" value="NODULATION PROTEIN J"/>
    <property type="match status" value="1"/>
</dbReference>
<feature type="domain" description="ABC transmembrane type-2" evidence="8">
    <location>
        <begin position="71"/>
        <end position="303"/>
    </location>
</feature>
<dbReference type="PROSITE" id="PS51012">
    <property type="entry name" value="ABC_TM2"/>
    <property type="match status" value="1"/>
</dbReference>
<sequence>MNPAATRRSAAARDTVPPGGSAVTGRPAGPGRPTDPGRPTRPAAVSRIGHQLTAVLVIAWRDVVKLLRDRPRMAVNLAFPVLLIAGLGSVLQSTVGEVTGLDAVTLAFSGVLAATLFQSAAAGMISIVEDRENDFSRELFVAPVARLALVAGKVLGETAVALIQGVCVVGFALAVGVRFGPGQVARMAPVCLACCLLGGAFGLVTVAVLPNQRAAMQVFQFLIIPQYVLGGVLAPLRGLSGYLNVVAAAMPVRYAVDLNRAAFYAGRHGYAAAVTGDPRVDVAVVAGLFVVLMAAGAAVFEYRERTR</sequence>
<dbReference type="Pfam" id="PF01061">
    <property type="entry name" value="ABC2_membrane"/>
    <property type="match status" value="1"/>
</dbReference>
<dbReference type="InterPro" id="IPR051784">
    <property type="entry name" value="Nod_factor_ABC_transporter"/>
</dbReference>
<dbReference type="AlphaFoldDB" id="A0A8J3QTP7"/>
<dbReference type="RefSeq" id="WP_203919883.1">
    <property type="nucleotide sequence ID" value="NZ_BONZ01000041.1"/>
</dbReference>
<dbReference type="PANTHER" id="PTHR43229:SF3">
    <property type="entry name" value="ABC-TYPE MULTIDRUG TRANSPORT SYSTEM, PERMEASE COMPONENT"/>
    <property type="match status" value="1"/>
</dbReference>
<name>A0A8J3QTP7_9ACTN</name>
<evidence type="ECO:0000256" key="1">
    <source>
        <dbReference type="ARBA" id="ARBA00004141"/>
    </source>
</evidence>
<keyword evidence="4 6" id="KW-0472">Membrane</keyword>
<feature type="transmembrane region" description="Helical" evidence="6">
    <location>
        <begin position="187"/>
        <end position="209"/>
    </location>
</feature>
<comment type="caution">
    <text evidence="9">The sequence shown here is derived from an EMBL/GenBank/DDBJ whole genome shotgun (WGS) entry which is preliminary data.</text>
</comment>
<proteinExistence type="inferred from homology"/>
<dbReference type="InterPro" id="IPR013525">
    <property type="entry name" value="ABC2_TM"/>
</dbReference>
<comment type="similarity">
    <text evidence="6">Belongs to the ABC-2 integral membrane protein family.</text>
</comment>
<keyword evidence="6" id="KW-1003">Cell membrane</keyword>
<keyword evidence="6" id="KW-0813">Transport</keyword>
<accession>A0A8J3QTP7</accession>
<reference evidence="9" key="1">
    <citation type="submission" date="2021-01" db="EMBL/GenBank/DDBJ databases">
        <title>Whole genome shotgun sequence of Rugosimonospora africana NBRC 104875.</title>
        <authorList>
            <person name="Komaki H."/>
            <person name="Tamura T."/>
        </authorList>
    </citation>
    <scope>NUCLEOTIDE SEQUENCE</scope>
    <source>
        <strain evidence="9">NBRC 104875</strain>
    </source>
</reference>
<dbReference type="GO" id="GO:0043190">
    <property type="term" value="C:ATP-binding cassette (ABC) transporter complex"/>
    <property type="evidence" value="ECO:0007669"/>
    <property type="project" value="InterPro"/>
</dbReference>
<feature type="transmembrane region" description="Helical" evidence="6">
    <location>
        <begin position="103"/>
        <end position="128"/>
    </location>
</feature>
<protein>
    <recommendedName>
        <fullName evidence="6">Transport permease protein</fullName>
    </recommendedName>
</protein>
<dbReference type="GO" id="GO:0140359">
    <property type="term" value="F:ABC-type transporter activity"/>
    <property type="evidence" value="ECO:0007669"/>
    <property type="project" value="InterPro"/>
</dbReference>
<dbReference type="InterPro" id="IPR000412">
    <property type="entry name" value="ABC_2_transport"/>
</dbReference>
<organism evidence="9 10">
    <name type="scientific">Rugosimonospora africana</name>
    <dbReference type="NCBI Taxonomy" id="556532"/>
    <lineage>
        <taxon>Bacteria</taxon>
        <taxon>Bacillati</taxon>
        <taxon>Actinomycetota</taxon>
        <taxon>Actinomycetes</taxon>
        <taxon>Micromonosporales</taxon>
        <taxon>Micromonosporaceae</taxon>
        <taxon>Rugosimonospora</taxon>
    </lineage>
</organism>
<evidence type="ECO:0000256" key="2">
    <source>
        <dbReference type="ARBA" id="ARBA00022692"/>
    </source>
</evidence>
<dbReference type="Proteomes" id="UP000642748">
    <property type="component" value="Unassembled WGS sequence"/>
</dbReference>
<feature type="transmembrane region" description="Helical" evidence="6">
    <location>
        <begin position="154"/>
        <end position="175"/>
    </location>
</feature>
<feature type="region of interest" description="Disordered" evidence="7">
    <location>
        <begin position="1"/>
        <end position="44"/>
    </location>
</feature>
<feature type="transmembrane region" description="Helical" evidence="6">
    <location>
        <begin position="73"/>
        <end position="91"/>
    </location>
</feature>
<feature type="compositionally biased region" description="Low complexity" evidence="7">
    <location>
        <begin position="1"/>
        <end position="13"/>
    </location>
</feature>
<comment type="subcellular location">
    <subcellularLocation>
        <location evidence="6">Cell membrane</location>
        <topology evidence="6">Multi-pass membrane protein</topology>
    </subcellularLocation>
    <subcellularLocation>
        <location evidence="1">Membrane</location>
        <topology evidence="1">Multi-pass membrane protein</topology>
    </subcellularLocation>
</comment>
<evidence type="ECO:0000256" key="4">
    <source>
        <dbReference type="ARBA" id="ARBA00023136"/>
    </source>
</evidence>
<evidence type="ECO:0000313" key="10">
    <source>
        <dbReference type="Proteomes" id="UP000642748"/>
    </source>
</evidence>
<feature type="transmembrane region" description="Helical" evidence="6">
    <location>
        <begin position="218"/>
        <end position="236"/>
    </location>
</feature>
<evidence type="ECO:0000256" key="3">
    <source>
        <dbReference type="ARBA" id="ARBA00022989"/>
    </source>
</evidence>
<evidence type="ECO:0000256" key="6">
    <source>
        <dbReference type="RuleBase" id="RU361157"/>
    </source>
</evidence>
<evidence type="ECO:0000313" key="9">
    <source>
        <dbReference type="EMBL" id="GIH16291.1"/>
    </source>
</evidence>
<gene>
    <name evidence="9" type="ORF">Raf01_44630</name>
</gene>
<keyword evidence="10" id="KW-1185">Reference proteome</keyword>
<dbReference type="EMBL" id="BONZ01000041">
    <property type="protein sequence ID" value="GIH16291.1"/>
    <property type="molecule type" value="Genomic_DNA"/>
</dbReference>
<feature type="compositionally biased region" description="Low complexity" evidence="7">
    <location>
        <begin position="24"/>
        <end position="34"/>
    </location>
</feature>